<reference evidence="2" key="1">
    <citation type="submission" date="2020-06" db="EMBL/GenBank/DDBJ databases">
        <authorList>
            <consortium name="Plant Systems Biology data submission"/>
        </authorList>
    </citation>
    <scope>NUCLEOTIDE SEQUENCE</scope>
    <source>
        <strain evidence="2">D6</strain>
    </source>
</reference>
<dbReference type="Proteomes" id="UP001153069">
    <property type="component" value="Unassembled WGS sequence"/>
</dbReference>
<sequence>MTLKQQRERRTASARLSWIFVLAISSAAILVAPVAANSNQLCNAEKELYANCVFRLDPDVGKACDSCRIATFDDLPDRNENCEETEANLCQAVHTCGCQNCQDELENFWQCTTVNTSNGTCGIECFTEKSTTPEGPLCPEHFDAYKECVLNDLDEETRGSCDDCRLQASNSIPEDVTDCGVVQDIFCKAVESCDCGSCAGPLESYLDCDVYKRWFGECEINCGLASSPVAGVATSTEAESGAWECRHFVTTASLALVLVEFLVR</sequence>
<proteinExistence type="predicted"/>
<comment type="caution">
    <text evidence="2">The sequence shown here is derived from an EMBL/GenBank/DDBJ whole genome shotgun (WGS) entry which is preliminary data.</text>
</comment>
<keyword evidence="1" id="KW-0472">Membrane</keyword>
<feature type="transmembrane region" description="Helical" evidence="1">
    <location>
        <begin position="12"/>
        <end position="36"/>
    </location>
</feature>
<evidence type="ECO:0000256" key="1">
    <source>
        <dbReference type="SAM" id="Phobius"/>
    </source>
</evidence>
<dbReference type="AlphaFoldDB" id="A0A9N8F0X7"/>
<gene>
    <name evidence="2" type="ORF">SEMRO_2967_G341130.1</name>
</gene>
<keyword evidence="1" id="KW-1133">Transmembrane helix</keyword>
<keyword evidence="1" id="KW-0812">Transmembrane</keyword>
<keyword evidence="3" id="KW-1185">Reference proteome</keyword>
<name>A0A9N8F0X7_9STRA</name>
<protein>
    <submittedName>
        <fullName evidence="2">Uncharacterized protein</fullName>
    </submittedName>
</protein>
<evidence type="ECO:0000313" key="2">
    <source>
        <dbReference type="EMBL" id="CAB9530627.1"/>
    </source>
</evidence>
<evidence type="ECO:0000313" key="3">
    <source>
        <dbReference type="Proteomes" id="UP001153069"/>
    </source>
</evidence>
<accession>A0A9N8F0X7</accession>
<dbReference type="EMBL" id="CAICTM010002965">
    <property type="protein sequence ID" value="CAB9530627.1"/>
    <property type="molecule type" value="Genomic_DNA"/>
</dbReference>
<organism evidence="2 3">
    <name type="scientific">Seminavis robusta</name>
    <dbReference type="NCBI Taxonomy" id="568900"/>
    <lineage>
        <taxon>Eukaryota</taxon>
        <taxon>Sar</taxon>
        <taxon>Stramenopiles</taxon>
        <taxon>Ochrophyta</taxon>
        <taxon>Bacillariophyta</taxon>
        <taxon>Bacillariophyceae</taxon>
        <taxon>Bacillariophycidae</taxon>
        <taxon>Naviculales</taxon>
        <taxon>Naviculaceae</taxon>
        <taxon>Seminavis</taxon>
    </lineage>
</organism>